<organism evidence="3 4">
    <name type="scientific">Bdellovibrio bacteriovorus</name>
    <dbReference type="NCBI Taxonomy" id="959"/>
    <lineage>
        <taxon>Bacteria</taxon>
        <taxon>Pseudomonadati</taxon>
        <taxon>Bdellovibrionota</taxon>
        <taxon>Bdellovibrionia</taxon>
        <taxon>Bdellovibrionales</taxon>
        <taxon>Pseudobdellovibrionaceae</taxon>
        <taxon>Bdellovibrio</taxon>
    </lineage>
</organism>
<feature type="region of interest" description="Disordered" evidence="1">
    <location>
        <begin position="563"/>
        <end position="590"/>
    </location>
</feature>
<dbReference type="AlphaFoldDB" id="A0A150WF49"/>
<name>A0A150WF49_BDEBC</name>
<dbReference type="EMBL" id="LUKE01000006">
    <property type="protein sequence ID" value="KYG61580.1"/>
    <property type="molecule type" value="Genomic_DNA"/>
</dbReference>
<sequence>MKKQWKRLLIAALTSSSVFAATWYWYQSSDQKFSRNGNEKPLAYVGNVVDDIQRRPASRLLWQLVNTGEPLYDGEAIRTSEKGEVRIQFTDSDRYLDLEPESLIVIKKSAGEISLDLMEGSLFVNAQEGAGTENGPGLVLNSENGKVDLSQASASLSKGSGGKLNIDVLEGRASMQGTDGQTQDLKSRDDVRIISPLPQKPIAMNAESLQPVIFQWEGFPAQTKVSLWAGPSRKKLQEFKVSEGGPSYLKAPLTFGRHYWKLVGTTPEGRIIETRVYRTDVMARYAPTVVFPTADAHITVAQTPAAVEFRWQKGDDTKQTTLEIWADANLQKKVSAKSFANEDSFTASNLAAGTYYWRMSSTYTDSATPLLGKIQKFTVSTEPEVKTPVALVPVNVDLHTPTTQYYVGQPQFGMDWKVDKSDQVALWRVKLLEEHAAPETAQSFDATTTQFTTTLAKPGRYIASVEALNKTGEVLGTKTSEPINVLPRPLLEAPTFIPREGELRAEMNGKTQLQWTALEGAQEYWLTIKKDGKELKKSRYRGPATSLKNLLPGEYEVEVSATDTYGRPGQTSAPRKLTVPDNSGLKAPTLKKIQVN</sequence>
<evidence type="ECO:0008006" key="5">
    <source>
        <dbReference type="Google" id="ProtNLM"/>
    </source>
</evidence>
<protein>
    <recommendedName>
        <fullName evidence="5">FecR protein domain-containing protein</fullName>
    </recommendedName>
</protein>
<evidence type="ECO:0000313" key="4">
    <source>
        <dbReference type="Proteomes" id="UP000075320"/>
    </source>
</evidence>
<dbReference type="Gene3D" id="2.60.40.10">
    <property type="entry name" value="Immunoglobulins"/>
    <property type="match status" value="1"/>
</dbReference>
<reference evidence="3 4" key="1">
    <citation type="submission" date="2016-03" db="EMBL/GenBank/DDBJ databases">
        <authorList>
            <person name="Ploux O."/>
        </authorList>
    </citation>
    <scope>NUCLEOTIDE SEQUENCE [LARGE SCALE GENOMIC DNA]</scope>
    <source>
        <strain evidence="3 4">R0</strain>
    </source>
</reference>
<evidence type="ECO:0000256" key="2">
    <source>
        <dbReference type="SAM" id="SignalP"/>
    </source>
</evidence>
<comment type="caution">
    <text evidence="3">The sequence shown here is derived from an EMBL/GenBank/DDBJ whole genome shotgun (WGS) entry which is preliminary data.</text>
</comment>
<dbReference type="Proteomes" id="UP000075320">
    <property type="component" value="Unassembled WGS sequence"/>
</dbReference>
<dbReference type="InterPro" id="IPR013783">
    <property type="entry name" value="Ig-like_fold"/>
</dbReference>
<gene>
    <name evidence="3" type="ORF">AZI86_17910</name>
</gene>
<accession>A0A150WF49</accession>
<proteinExistence type="predicted"/>
<dbReference type="RefSeq" id="WP_061836662.1">
    <property type="nucleotide sequence ID" value="NZ_LUKE01000006.1"/>
</dbReference>
<evidence type="ECO:0000256" key="1">
    <source>
        <dbReference type="SAM" id="MobiDB-lite"/>
    </source>
</evidence>
<dbReference type="OrthoDB" id="340531at2"/>
<evidence type="ECO:0000313" key="3">
    <source>
        <dbReference type="EMBL" id="KYG61580.1"/>
    </source>
</evidence>
<keyword evidence="2" id="KW-0732">Signal</keyword>
<keyword evidence="4" id="KW-1185">Reference proteome</keyword>
<feature type="chain" id="PRO_5007572694" description="FecR protein domain-containing protein" evidence="2">
    <location>
        <begin position="21"/>
        <end position="596"/>
    </location>
</feature>
<feature type="signal peptide" evidence="2">
    <location>
        <begin position="1"/>
        <end position="20"/>
    </location>
</feature>